<feature type="region of interest" description="Disordered" evidence="1">
    <location>
        <begin position="33"/>
        <end position="167"/>
    </location>
</feature>
<organism evidence="2 3">
    <name type="scientific">Pyronema omphalodes (strain CBS 100304)</name>
    <name type="common">Pyronema confluens</name>
    <dbReference type="NCBI Taxonomy" id="1076935"/>
    <lineage>
        <taxon>Eukaryota</taxon>
        <taxon>Fungi</taxon>
        <taxon>Dikarya</taxon>
        <taxon>Ascomycota</taxon>
        <taxon>Pezizomycotina</taxon>
        <taxon>Pezizomycetes</taxon>
        <taxon>Pezizales</taxon>
        <taxon>Pyronemataceae</taxon>
        <taxon>Pyronema</taxon>
    </lineage>
</organism>
<feature type="compositionally biased region" description="Basic residues" evidence="1">
    <location>
        <begin position="52"/>
        <end position="64"/>
    </location>
</feature>
<dbReference type="AlphaFoldDB" id="U4LVS8"/>
<keyword evidence="3" id="KW-1185">Reference proteome</keyword>
<dbReference type="EMBL" id="HF936636">
    <property type="protein sequence ID" value="CCX34837.1"/>
    <property type="molecule type" value="Genomic_DNA"/>
</dbReference>
<gene>
    <name evidence="2" type="ORF">PCON_04355</name>
</gene>
<sequence>MSDNPYLLSGLQEARDMTVTEAAEVFEAVETTGPVKKAPKRRKAAARYSTPKARKAAAARKARAKMIPEGPVQAVDQLIEEPEDPNGTAEHMDDHELNENPGPGGDIETIGLTEPLQTVGSVEPEQLKGHKSRKDPQPKTPNADATPKVASTRNLKEPVGVIEPVQPTGLNGLHDSVSLTGPGALNKINGTQTIHGIDKLNGTGELCGPSEIYGAERFYTPDEQNAPSDSANLIESTGHIAPDEQLAYPAAPSVSTIRKSSRKPAPRKVMTANNLPKTVAPAPRKISKKPSAPKAAHAEELARVYQEVYSDGHAANGIDDDIQGIEAEPYPSEVREEIKKLLRLEEDKAKVDKEIEDRFSHNPEDYQAFEAKCYQAQAALPNKFCKEFNGSIAPGSHEDSALTFLWGIQSNAVPMKRRR</sequence>
<protein>
    <submittedName>
        <fullName evidence="2">Uncharacterized protein</fullName>
    </submittedName>
</protein>
<evidence type="ECO:0000313" key="2">
    <source>
        <dbReference type="EMBL" id="CCX34837.1"/>
    </source>
</evidence>
<name>U4LVS8_PYROM</name>
<evidence type="ECO:0000256" key="1">
    <source>
        <dbReference type="SAM" id="MobiDB-lite"/>
    </source>
</evidence>
<reference evidence="2 3" key="1">
    <citation type="journal article" date="2013" name="PLoS Genet.">
        <title>The genome and development-dependent transcriptomes of Pyronema confluens: a window into fungal evolution.</title>
        <authorList>
            <person name="Traeger S."/>
            <person name="Altegoer F."/>
            <person name="Freitag M."/>
            <person name="Gabaldon T."/>
            <person name="Kempken F."/>
            <person name="Kumar A."/>
            <person name="Marcet-Houben M."/>
            <person name="Poggeler S."/>
            <person name="Stajich J.E."/>
            <person name="Nowrousian M."/>
        </authorList>
    </citation>
    <scope>NUCLEOTIDE SEQUENCE [LARGE SCALE GENOMIC DNA]</scope>
    <source>
        <strain evidence="3">CBS 100304</strain>
        <tissue evidence="2">Vegetative mycelium</tissue>
    </source>
</reference>
<proteinExistence type="predicted"/>
<dbReference type="OrthoDB" id="10513966at2759"/>
<evidence type="ECO:0000313" key="3">
    <source>
        <dbReference type="Proteomes" id="UP000018144"/>
    </source>
</evidence>
<dbReference type="Proteomes" id="UP000018144">
    <property type="component" value="Unassembled WGS sequence"/>
</dbReference>
<accession>U4LVS8</accession>